<dbReference type="STRING" id="1121416.SAMN02745220_04580"/>
<dbReference type="InterPro" id="IPR000595">
    <property type="entry name" value="cNMP-bd_dom"/>
</dbReference>
<dbReference type="InterPro" id="IPR050866">
    <property type="entry name" value="CNG_cation_channel"/>
</dbReference>
<dbReference type="SUPFAM" id="SSF51206">
    <property type="entry name" value="cAMP-binding domain-like"/>
    <property type="match status" value="1"/>
</dbReference>
<dbReference type="PRINTS" id="PR00103">
    <property type="entry name" value="CAMPKINASE"/>
</dbReference>
<dbReference type="PANTHER" id="PTHR45638">
    <property type="entry name" value="CYCLIC NUCLEOTIDE-GATED CATION CHANNEL SUBUNIT A"/>
    <property type="match status" value="1"/>
</dbReference>
<keyword evidence="1" id="KW-0813">Transport</keyword>
<proteinExistence type="predicted"/>
<keyword evidence="1" id="KW-1071">Ligand-gated ion channel</keyword>
<name>A0A1M7YIS7_9BACT</name>
<keyword evidence="1" id="KW-0406">Ion transport</keyword>
<keyword evidence="4" id="KW-1185">Reference proteome</keyword>
<dbReference type="OrthoDB" id="5420529at2"/>
<evidence type="ECO:0000313" key="3">
    <source>
        <dbReference type="EMBL" id="SHO52471.1"/>
    </source>
</evidence>
<dbReference type="Proteomes" id="UP000184603">
    <property type="component" value="Unassembled WGS sequence"/>
</dbReference>
<dbReference type="InterPro" id="IPR018490">
    <property type="entry name" value="cNMP-bd_dom_sf"/>
</dbReference>
<dbReference type="Gene3D" id="2.60.120.10">
    <property type="entry name" value="Jelly Rolls"/>
    <property type="match status" value="1"/>
</dbReference>
<dbReference type="CDD" id="cd00038">
    <property type="entry name" value="CAP_ED"/>
    <property type="match status" value="1"/>
</dbReference>
<keyword evidence="1" id="KW-0407">Ion channel</keyword>
<dbReference type="PROSITE" id="PS50042">
    <property type="entry name" value="CNMP_BINDING_3"/>
    <property type="match status" value="1"/>
</dbReference>
<evidence type="ECO:0000313" key="4">
    <source>
        <dbReference type="Proteomes" id="UP000184603"/>
    </source>
</evidence>
<sequence>MSSSTTPECNCRITLDFDILRQSQVFAGAPAEVVKLFAYLSRHRTYQPGASILLQGDKAENCYLIISGEVDIITRHRDQEIVVQRLRPGSFFGELALLARFDWFFSARATQETEILIISREGFEKVLSKYPEKRDKITEKVIQLRISRFENQTANLLDRLLEAGLSADSGPLIG</sequence>
<evidence type="ECO:0000256" key="1">
    <source>
        <dbReference type="ARBA" id="ARBA00023286"/>
    </source>
</evidence>
<dbReference type="PANTHER" id="PTHR45638:SF11">
    <property type="entry name" value="CYCLIC NUCLEOTIDE-GATED CATION CHANNEL SUBUNIT A"/>
    <property type="match status" value="1"/>
</dbReference>
<protein>
    <submittedName>
        <fullName evidence="3">Cyclic nucleotide-binding domain-containing protein</fullName>
    </submittedName>
</protein>
<dbReference type="GO" id="GO:0044877">
    <property type="term" value="F:protein-containing complex binding"/>
    <property type="evidence" value="ECO:0007669"/>
    <property type="project" value="TreeGrafter"/>
</dbReference>
<accession>A0A1M7YIS7</accession>
<dbReference type="GO" id="GO:0005221">
    <property type="term" value="F:intracellularly cyclic nucleotide-activated monoatomic cation channel activity"/>
    <property type="evidence" value="ECO:0007669"/>
    <property type="project" value="InterPro"/>
</dbReference>
<reference evidence="3 4" key="1">
    <citation type="submission" date="2016-12" db="EMBL/GenBank/DDBJ databases">
        <authorList>
            <person name="Song W.-J."/>
            <person name="Kurnit D.M."/>
        </authorList>
    </citation>
    <scope>NUCLEOTIDE SEQUENCE [LARGE SCALE GENOMIC DNA]</scope>
    <source>
        <strain evidence="3 4">DSM 18488</strain>
    </source>
</reference>
<evidence type="ECO:0000259" key="2">
    <source>
        <dbReference type="PROSITE" id="PS50042"/>
    </source>
</evidence>
<dbReference type="SMART" id="SM00100">
    <property type="entry name" value="cNMP"/>
    <property type="match status" value="1"/>
</dbReference>
<organism evidence="3 4">
    <name type="scientific">Desulfopila aestuarii DSM 18488</name>
    <dbReference type="NCBI Taxonomy" id="1121416"/>
    <lineage>
        <taxon>Bacteria</taxon>
        <taxon>Pseudomonadati</taxon>
        <taxon>Thermodesulfobacteriota</taxon>
        <taxon>Desulfobulbia</taxon>
        <taxon>Desulfobulbales</taxon>
        <taxon>Desulfocapsaceae</taxon>
        <taxon>Desulfopila</taxon>
    </lineage>
</organism>
<dbReference type="EMBL" id="FRFE01000036">
    <property type="protein sequence ID" value="SHO52471.1"/>
    <property type="molecule type" value="Genomic_DNA"/>
</dbReference>
<dbReference type="InterPro" id="IPR014710">
    <property type="entry name" value="RmlC-like_jellyroll"/>
</dbReference>
<dbReference type="AlphaFoldDB" id="A0A1M7YIS7"/>
<gene>
    <name evidence="3" type="ORF">SAMN02745220_04580</name>
</gene>
<dbReference type="Pfam" id="PF00027">
    <property type="entry name" value="cNMP_binding"/>
    <property type="match status" value="1"/>
</dbReference>
<feature type="domain" description="Cyclic nucleotide-binding" evidence="2">
    <location>
        <begin position="25"/>
        <end position="144"/>
    </location>
</feature>
<dbReference type="RefSeq" id="WP_073616042.1">
    <property type="nucleotide sequence ID" value="NZ_FRFE01000036.1"/>
</dbReference>